<accession>A0A5J4THP3</accession>
<reference evidence="1 2" key="1">
    <citation type="submission" date="2019-03" db="EMBL/GenBank/DDBJ databases">
        <title>Single cell metagenomics reveals metabolic interactions within the superorganism composed of flagellate Streblomastix strix and complex community of Bacteroidetes bacteria on its surface.</title>
        <authorList>
            <person name="Treitli S.C."/>
            <person name="Kolisko M."/>
            <person name="Husnik F."/>
            <person name="Keeling P."/>
            <person name="Hampl V."/>
        </authorList>
    </citation>
    <scope>NUCLEOTIDE SEQUENCE [LARGE SCALE GENOMIC DNA]</scope>
    <source>
        <strain evidence="1">ST1C</strain>
    </source>
</reference>
<gene>
    <name evidence="1" type="ORF">EZS28_046589</name>
</gene>
<protein>
    <submittedName>
        <fullName evidence="1">Uncharacterized protein</fullName>
    </submittedName>
</protein>
<evidence type="ECO:0000313" key="1">
    <source>
        <dbReference type="EMBL" id="KAA6357884.1"/>
    </source>
</evidence>
<comment type="caution">
    <text evidence="1">The sequence shown here is derived from an EMBL/GenBank/DDBJ whole genome shotgun (WGS) entry which is preliminary data.</text>
</comment>
<dbReference type="AlphaFoldDB" id="A0A5J4THP3"/>
<evidence type="ECO:0000313" key="2">
    <source>
        <dbReference type="Proteomes" id="UP000324800"/>
    </source>
</evidence>
<proteinExistence type="predicted"/>
<dbReference type="Proteomes" id="UP000324800">
    <property type="component" value="Unassembled WGS sequence"/>
</dbReference>
<dbReference type="EMBL" id="SNRW01030706">
    <property type="protein sequence ID" value="KAA6357884.1"/>
    <property type="molecule type" value="Genomic_DNA"/>
</dbReference>
<name>A0A5J4THP3_9EUKA</name>
<organism evidence="1 2">
    <name type="scientific">Streblomastix strix</name>
    <dbReference type="NCBI Taxonomy" id="222440"/>
    <lineage>
        <taxon>Eukaryota</taxon>
        <taxon>Metamonada</taxon>
        <taxon>Preaxostyla</taxon>
        <taxon>Oxymonadida</taxon>
        <taxon>Streblomastigidae</taxon>
        <taxon>Streblomastix</taxon>
    </lineage>
</organism>
<sequence>MQIPPPTLALQLSKITTSLIINLLSTQYIIAYIPPPLMSAWHLTKELESLIVSVPLDEIVARIAPPLDYVIHQVKVELIIDILAPSEISRTIAPPDGFEQLVKVQFLIIQSGAEFIVKPQLLVTKLSSIKSAETSQKQCNAQRIINRCRLIALLACFE</sequence>